<feature type="compositionally biased region" description="Low complexity" evidence="2">
    <location>
        <begin position="1315"/>
        <end position="1329"/>
    </location>
</feature>
<accession>A0A1Y1VFF4</accession>
<reference evidence="3 4" key="1">
    <citation type="submission" date="2016-08" db="EMBL/GenBank/DDBJ databases">
        <title>Genomes of anaerobic fungi encode conserved fungal cellulosomes for biomass hydrolysis.</title>
        <authorList>
            <consortium name="DOE Joint Genome Institute"/>
            <person name="Haitjema C.H."/>
            <person name="Gilmore S.P."/>
            <person name="Henske J.K."/>
            <person name="Solomon K.V."/>
            <person name="De Groot R."/>
            <person name="Kuo A."/>
            <person name="Mondo S.J."/>
            <person name="Salamov A.A."/>
            <person name="Labutti K."/>
            <person name="Zhao Z."/>
            <person name="Chiniquy J."/>
            <person name="Barry K."/>
            <person name="Brewer H.M."/>
            <person name="Purvine S.O."/>
            <person name="Wright A.T."/>
            <person name="Boxma B."/>
            <person name="Van Alen T."/>
            <person name="Hackstein J.H."/>
            <person name="Baker S.E."/>
            <person name="Grigoriev I.V."/>
            <person name="O'Malley M.A."/>
        </authorList>
    </citation>
    <scope>NUCLEOTIDE SEQUENCE [LARGE SCALE GENOMIC DNA]</scope>
    <source>
        <strain evidence="4">finn</strain>
    </source>
</reference>
<feature type="coiled-coil region" evidence="1">
    <location>
        <begin position="358"/>
        <end position="432"/>
    </location>
</feature>
<name>A0A1Y1VFF4_9FUNG</name>
<evidence type="ECO:0000256" key="1">
    <source>
        <dbReference type="SAM" id="Coils"/>
    </source>
</evidence>
<dbReference type="EMBL" id="MCFH01000010">
    <property type="protein sequence ID" value="ORX54834.1"/>
    <property type="molecule type" value="Genomic_DNA"/>
</dbReference>
<dbReference type="PANTHER" id="PTHR23159">
    <property type="entry name" value="CENTROSOMAL PROTEIN 2"/>
    <property type="match status" value="1"/>
</dbReference>
<feature type="region of interest" description="Disordered" evidence="2">
    <location>
        <begin position="1315"/>
        <end position="1351"/>
    </location>
</feature>
<feature type="compositionally biased region" description="Low complexity" evidence="2">
    <location>
        <begin position="1340"/>
        <end position="1350"/>
    </location>
</feature>
<evidence type="ECO:0000313" key="3">
    <source>
        <dbReference type="EMBL" id="ORX54834.1"/>
    </source>
</evidence>
<organism evidence="3 4">
    <name type="scientific">Piromyces finnis</name>
    <dbReference type="NCBI Taxonomy" id="1754191"/>
    <lineage>
        <taxon>Eukaryota</taxon>
        <taxon>Fungi</taxon>
        <taxon>Fungi incertae sedis</taxon>
        <taxon>Chytridiomycota</taxon>
        <taxon>Chytridiomycota incertae sedis</taxon>
        <taxon>Neocallimastigomycetes</taxon>
        <taxon>Neocallimastigales</taxon>
        <taxon>Neocallimastigaceae</taxon>
        <taxon>Piromyces</taxon>
    </lineage>
</organism>
<reference evidence="3 4" key="2">
    <citation type="submission" date="2016-08" db="EMBL/GenBank/DDBJ databases">
        <title>Pervasive Adenine N6-methylation of Active Genes in Fungi.</title>
        <authorList>
            <consortium name="DOE Joint Genome Institute"/>
            <person name="Mondo S.J."/>
            <person name="Dannebaum R.O."/>
            <person name="Kuo R.C."/>
            <person name="Labutti K."/>
            <person name="Haridas S."/>
            <person name="Kuo A."/>
            <person name="Salamov A."/>
            <person name="Ahrendt S.R."/>
            <person name="Lipzen A."/>
            <person name="Sullivan W."/>
            <person name="Andreopoulos W.B."/>
            <person name="Clum A."/>
            <person name="Lindquist E."/>
            <person name="Daum C."/>
            <person name="Ramamoorthy G.K."/>
            <person name="Gryganskyi A."/>
            <person name="Culley D."/>
            <person name="Magnuson J.K."/>
            <person name="James T.Y."/>
            <person name="O'Malley M.A."/>
            <person name="Stajich J.E."/>
            <person name="Spatafora J.W."/>
            <person name="Visel A."/>
            <person name="Grigoriev I.V."/>
        </authorList>
    </citation>
    <scope>NUCLEOTIDE SEQUENCE [LARGE SCALE GENOMIC DNA]</scope>
    <source>
        <strain evidence="4">finn</strain>
    </source>
</reference>
<comment type="caution">
    <text evidence="3">The sequence shown here is derived from an EMBL/GenBank/DDBJ whole genome shotgun (WGS) entry which is preliminary data.</text>
</comment>
<dbReference type="PANTHER" id="PTHR23159:SF31">
    <property type="entry name" value="CENTROSOME-ASSOCIATED PROTEIN CEP250 ISOFORM X1"/>
    <property type="match status" value="1"/>
</dbReference>
<feature type="non-terminal residue" evidence="3">
    <location>
        <position position="1491"/>
    </location>
</feature>
<evidence type="ECO:0000313" key="4">
    <source>
        <dbReference type="Proteomes" id="UP000193719"/>
    </source>
</evidence>
<feature type="coiled-coil region" evidence="1">
    <location>
        <begin position="1459"/>
        <end position="1486"/>
    </location>
</feature>
<dbReference type="STRING" id="1754191.A0A1Y1VFF4"/>
<feature type="coiled-coil region" evidence="1">
    <location>
        <begin position="949"/>
        <end position="987"/>
    </location>
</feature>
<dbReference type="Proteomes" id="UP000193719">
    <property type="component" value="Unassembled WGS sequence"/>
</dbReference>
<feature type="coiled-coil region" evidence="1">
    <location>
        <begin position="459"/>
        <end position="774"/>
    </location>
</feature>
<keyword evidence="1" id="KW-0175">Coiled coil</keyword>
<gene>
    <name evidence="3" type="ORF">BCR36DRAFT_12556</name>
</gene>
<keyword evidence="4" id="KW-1185">Reference proteome</keyword>
<proteinExistence type="predicted"/>
<sequence>MLFNSINNEYDNGESMTYEIDIQKESPSASLGNNFTKMLKDLDFDMKNNQNLYNVNKALNFEYSFSTNINFNDITSLNFDNETDFINIKHFPTSTPKKALSTNVLNLLNDNGYLKNIYDIRENKNCISFEKNINNQKKDNENWIFNNDNNSISNINIHVNNININNNEITYENDKDTLQIKNLKESVSNIKSNKNPSLSENLKIYTSQLSSSIDGNTTDKVVNNDNKNLQERLIYDTVENFDHFSESEIQIELGNVDILNKKIFIDSNNNKENGDNTNCNNKYNNNNNNNNNNNQIMSLCDEYNILSTNFSTQNAKDISSIKFYNTKGKNLLPDPYDENLIYEENLNKKVRFQSSNEIQQLNEVNTKLLNEKDELEKQLNKMTFEKEKEINENIKSYEYLLYSFKQQEKAKEKKYQDEIDDLRKEILSIKASQSHIATIKNAIENEKDLKILKFKQELTEEKQLQIHNLKKDLLKEKEEISKKFKDELSVKEKNYNNNIKIINNSLKKCKDELDDINYQFNLQKEANHNLKLKLQDQTNEIKNLKNNINNRTIELREYKNELQQKDNIISSLNDNIKKLENKDKQYNELLQKYQNDNTIINNTIKIQQKDIAELNNLIHKQEKEINSLTNISQCQEDDIKKLKTIIQKQKEEISNLNINLKQKKEEIQRYHDQMQEYENQKEDLKSIMKNQKEKQEQINQLESKNVKQIEEYNIIQDQFQKQKQKLEKLNEIYSSQKSEYQSMIEKYNNMKEKNQRMEKTIEDLKLEIEAQKVNPLFNDFNQKFRTYFEKSNPELLSHDNVLNTKLNQDQNTIIVKQYNEAISQIFENLKSILRRIQEEEKSELKKGKPNSKINEKNDNLIPYYIETILNKEGEEDINIQDKKCTKEFIEDRINFIQNFIECIYSIFQKKVFEIDILRKDINVFESLINKKDFNEHIQQKLSLIKKAYQEEIKRNNENYQFEIQAITETMQKEIKSLNQQLKKCQEIMTLGTSVMSTRNHANDTISLTKIGTENYMWMNNFRNGGSSTLGNNKDKLMNSVNSYKSIGSFTTNDDKKDNYYTFEEIIQMYPVESNEWIKRDRYQTEKMVRKQVKNEIVQKINQLQAKFESEKCTLNSYYSMEYNRLATEIKSKCYRAVIRLKSQLELKINHLKHINQSSKFTSFNSSLTTIIPTETKEIKKSKTKTELLESLSLTQQIPLEQQKYNIPSSLSQLYYQEKDLFTKKELKSSYKNPENSGNIKSSNNLNDFVLDDFPIQLNTHSINQTNLSNKAKINSMSSSTTFSLNSSSNPYFAELIKPISSSISPPSSIFTLANKTTNSNGHSTSTTTTDPIQSMKDITNNDTQNSTNNRNKLDHLSSDLTANPNPSLSCNSSATYIHRKPTELEWSKSILPTNEKNNYNITRVEPKVNSTQDFHTSNFNSFITPSLNPSSIPNNNNNSDLKKIYQEYTKRLGQERFEKKLLMKKMEEYNEKIESYKDVIAKVNRENKYTD</sequence>
<evidence type="ECO:0000256" key="2">
    <source>
        <dbReference type="SAM" id="MobiDB-lite"/>
    </source>
</evidence>
<protein>
    <submittedName>
        <fullName evidence="3">Uncharacterized protein</fullName>
    </submittedName>
</protein>